<sequence length="216" mass="24032">MALTNFILTVAGVSAVVLLLRSDVKHSASFFCHILHIRKWLEEESATAAKEIDYQNKDCVGAIDGTHIPAMISGSDVSSYRNRHRSLSQNVLAACNFDLEFIYILSGWEGSAHDSKLLNDALVNIFLWIVDLQSSSILSSISRCSISSPRFWWGRMQAELVLACAGLHNFIRKGCRSDEFPVEPDNEASSPSSPSLTGFEEDEDVFETQEQQRACK</sequence>
<name>A0ABD1UND3_9LAMI</name>
<keyword evidence="5" id="KW-0479">Metal-binding</keyword>
<evidence type="ECO:0000313" key="12">
    <source>
        <dbReference type="Proteomes" id="UP001604336"/>
    </source>
</evidence>
<proteinExistence type="inferred from homology"/>
<evidence type="ECO:0000256" key="4">
    <source>
        <dbReference type="ARBA" id="ARBA00022722"/>
    </source>
</evidence>
<evidence type="ECO:0000256" key="6">
    <source>
        <dbReference type="ARBA" id="ARBA00022801"/>
    </source>
</evidence>
<dbReference type="EMBL" id="JBFOLK010000003">
    <property type="protein sequence ID" value="KAL2525978.1"/>
    <property type="molecule type" value="Genomic_DNA"/>
</dbReference>
<dbReference type="GO" id="GO:0046872">
    <property type="term" value="F:metal ion binding"/>
    <property type="evidence" value="ECO:0007669"/>
    <property type="project" value="UniProtKB-KW"/>
</dbReference>
<evidence type="ECO:0000256" key="2">
    <source>
        <dbReference type="ARBA" id="ARBA00004123"/>
    </source>
</evidence>
<dbReference type="PANTHER" id="PTHR22930:SF259">
    <property type="entry name" value="OS08G0106900 PROTEIN"/>
    <property type="match status" value="1"/>
</dbReference>
<dbReference type="InterPro" id="IPR027806">
    <property type="entry name" value="HARBI1_dom"/>
</dbReference>
<dbReference type="AlphaFoldDB" id="A0ABD1UND3"/>
<evidence type="ECO:0000256" key="1">
    <source>
        <dbReference type="ARBA" id="ARBA00001968"/>
    </source>
</evidence>
<dbReference type="GO" id="GO:0004518">
    <property type="term" value="F:nuclease activity"/>
    <property type="evidence" value="ECO:0007669"/>
    <property type="project" value="UniProtKB-KW"/>
</dbReference>
<keyword evidence="7" id="KW-0539">Nucleus</keyword>
<keyword evidence="4" id="KW-0540">Nuclease</keyword>
<dbReference type="PANTHER" id="PTHR22930">
    <property type="match status" value="1"/>
</dbReference>
<comment type="similarity">
    <text evidence="3">Belongs to the HARBI1 family.</text>
</comment>
<evidence type="ECO:0000313" key="11">
    <source>
        <dbReference type="EMBL" id="KAL2525978.1"/>
    </source>
</evidence>
<evidence type="ECO:0000256" key="8">
    <source>
        <dbReference type="SAM" id="MobiDB-lite"/>
    </source>
</evidence>
<evidence type="ECO:0000259" key="10">
    <source>
        <dbReference type="Pfam" id="PF13359"/>
    </source>
</evidence>
<evidence type="ECO:0000256" key="3">
    <source>
        <dbReference type="ARBA" id="ARBA00006958"/>
    </source>
</evidence>
<evidence type="ECO:0000256" key="7">
    <source>
        <dbReference type="ARBA" id="ARBA00023242"/>
    </source>
</evidence>
<protein>
    <submittedName>
        <fullName evidence="11">DDE Tnp4 domain-containing protein</fullName>
    </submittedName>
</protein>
<accession>A0ABD1UND3</accession>
<gene>
    <name evidence="11" type="ORF">Adt_11032</name>
</gene>
<feature type="domain" description="DDE Tnp4" evidence="10">
    <location>
        <begin position="63"/>
        <end position="119"/>
    </location>
</feature>
<dbReference type="GO" id="GO:0005634">
    <property type="term" value="C:nucleus"/>
    <property type="evidence" value="ECO:0007669"/>
    <property type="project" value="UniProtKB-SubCell"/>
</dbReference>
<feature type="chain" id="PRO_5044789594" evidence="9">
    <location>
        <begin position="16"/>
        <end position="216"/>
    </location>
</feature>
<organism evidence="11 12">
    <name type="scientific">Abeliophyllum distichum</name>
    <dbReference type="NCBI Taxonomy" id="126358"/>
    <lineage>
        <taxon>Eukaryota</taxon>
        <taxon>Viridiplantae</taxon>
        <taxon>Streptophyta</taxon>
        <taxon>Embryophyta</taxon>
        <taxon>Tracheophyta</taxon>
        <taxon>Spermatophyta</taxon>
        <taxon>Magnoliopsida</taxon>
        <taxon>eudicotyledons</taxon>
        <taxon>Gunneridae</taxon>
        <taxon>Pentapetalae</taxon>
        <taxon>asterids</taxon>
        <taxon>lamiids</taxon>
        <taxon>Lamiales</taxon>
        <taxon>Oleaceae</taxon>
        <taxon>Forsythieae</taxon>
        <taxon>Abeliophyllum</taxon>
    </lineage>
</organism>
<keyword evidence="6" id="KW-0378">Hydrolase</keyword>
<keyword evidence="9" id="KW-0732">Signal</keyword>
<comment type="caution">
    <text evidence="11">The sequence shown here is derived from an EMBL/GenBank/DDBJ whole genome shotgun (WGS) entry which is preliminary data.</text>
</comment>
<evidence type="ECO:0000256" key="9">
    <source>
        <dbReference type="SAM" id="SignalP"/>
    </source>
</evidence>
<dbReference type="GO" id="GO:0016787">
    <property type="term" value="F:hydrolase activity"/>
    <property type="evidence" value="ECO:0007669"/>
    <property type="project" value="UniProtKB-KW"/>
</dbReference>
<feature type="compositionally biased region" description="Polar residues" evidence="8">
    <location>
        <begin position="187"/>
        <end position="196"/>
    </location>
</feature>
<feature type="region of interest" description="Disordered" evidence="8">
    <location>
        <begin position="181"/>
        <end position="216"/>
    </location>
</feature>
<dbReference type="Proteomes" id="UP001604336">
    <property type="component" value="Unassembled WGS sequence"/>
</dbReference>
<feature type="signal peptide" evidence="9">
    <location>
        <begin position="1"/>
        <end position="15"/>
    </location>
</feature>
<dbReference type="Pfam" id="PF13359">
    <property type="entry name" value="DDE_Tnp_4"/>
    <property type="match status" value="1"/>
</dbReference>
<evidence type="ECO:0000256" key="5">
    <source>
        <dbReference type="ARBA" id="ARBA00022723"/>
    </source>
</evidence>
<reference evidence="12" key="1">
    <citation type="submission" date="2024-07" db="EMBL/GenBank/DDBJ databases">
        <title>Two chromosome-level genome assemblies of Korean endemic species Abeliophyllum distichum and Forsythia ovata (Oleaceae).</title>
        <authorList>
            <person name="Jang H."/>
        </authorList>
    </citation>
    <scope>NUCLEOTIDE SEQUENCE [LARGE SCALE GENOMIC DNA]</scope>
</reference>
<keyword evidence="12" id="KW-1185">Reference proteome</keyword>
<dbReference type="InterPro" id="IPR045249">
    <property type="entry name" value="HARBI1-like"/>
</dbReference>
<comment type="cofactor">
    <cofactor evidence="1">
        <name>a divalent metal cation</name>
        <dbReference type="ChEBI" id="CHEBI:60240"/>
    </cofactor>
</comment>
<comment type="subcellular location">
    <subcellularLocation>
        <location evidence="2">Nucleus</location>
    </subcellularLocation>
</comment>